<evidence type="ECO:0000256" key="1">
    <source>
        <dbReference type="SAM" id="Phobius"/>
    </source>
</evidence>
<dbReference type="Gene3D" id="3.40.50.300">
    <property type="entry name" value="P-loop containing nucleotide triphosphate hydrolases"/>
    <property type="match status" value="1"/>
</dbReference>
<dbReference type="eggNOG" id="ENOG502SDUG">
    <property type="taxonomic scope" value="Eukaryota"/>
</dbReference>
<dbReference type="Proteomes" id="UP000002282">
    <property type="component" value="Chromosome 3L"/>
</dbReference>
<dbReference type="SMR" id="B4PF40"/>
<proteinExistence type="predicted"/>
<evidence type="ECO:0000313" key="2">
    <source>
        <dbReference type="EMBL" id="EDW94122.2"/>
    </source>
</evidence>
<dbReference type="InterPro" id="IPR027417">
    <property type="entry name" value="P-loop_NTPase"/>
</dbReference>
<evidence type="ECO:0008006" key="4">
    <source>
        <dbReference type="Google" id="ProtNLM"/>
    </source>
</evidence>
<gene>
    <name evidence="2" type="primary">Dyak\GE21810</name>
    <name evidence="2" type="synonym">dyak_GLEANR_5541</name>
    <name evidence="2" type="synonym">GE21810</name>
    <name evidence="2" type="ORF">Dyak_GE21810</name>
</gene>
<keyword evidence="1" id="KW-0812">Transmembrane</keyword>
<dbReference type="OrthoDB" id="8191652at2759"/>
<accession>B4PF40</accession>
<dbReference type="CDD" id="cd00882">
    <property type="entry name" value="Ras_like_GTPase"/>
    <property type="match status" value="1"/>
</dbReference>
<reference evidence="2 3" key="1">
    <citation type="journal article" date="2007" name="Nature">
        <title>Evolution of genes and genomes on the Drosophila phylogeny.</title>
        <authorList>
            <consortium name="Drosophila 12 Genomes Consortium"/>
            <person name="Clark A.G."/>
            <person name="Eisen M.B."/>
            <person name="Smith D.R."/>
            <person name="Bergman C.M."/>
            <person name="Oliver B."/>
            <person name="Markow T.A."/>
            <person name="Kaufman T.C."/>
            <person name="Kellis M."/>
            <person name="Gelbart W."/>
            <person name="Iyer V.N."/>
            <person name="Pollard D.A."/>
            <person name="Sackton T.B."/>
            <person name="Larracuente A.M."/>
            <person name="Singh N.D."/>
            <person name="Abad J.P."/>
            <person name="Abt D.N."/>
            <person name="Adryan B."/>
            <person name="Aguade M."/>
            <person name="Akashi H."/>
            <person name="Anderson W.W."/>
            <person name="Aquadro C.F."/>
            <person name="Ardell D.H."/>
            <person name="Arguello R."/>
            <person name="Artieri C.G."/>
            <person name="Barbash D.A."/>
            <person name="Barker D."/>
            <person name="Barsanti P."/>
            <person name="Batterham P."/>
            <person name="Batzoglou S."/>
            <person name="Begun D."/>
            <person name="Bhutkar A."/>
            <person name="Blanco E."/>
            <person name="Bosak S.A."/>
            <person name="Bradley R.K."/>
            <person name="Brand A.D."/>
            <person name="Brent M.R."/>
            <person name="Brooks A.N."/>
            <person name="Brown R.H."/>
            <person name="Butlin R.K."/>
            <person name="Caggese C."/>
            <person name="Calvi B.R."/>
            <person name="Bernardo de Carvalho A."/>
            <person name="Caspi A."/>
            <person name="Castrezana S."/>
            <person name="Celniker S.E."/>
            <person name="Chang J.L."/>
            <person name="Chapple C."/>
            <person name="Chatterji S."/>
            <person name="Chinwalla A."/>
            <person name="Civetta A."/>
            <person name="Clifton S.W."/>
            <person name="Comeron J.M."/>
            <person name="Costello J.C."/>
            <person name="Coyne J.A."/>
            <person name="Daub J."/>
            <person name="David R.G."/>
            <person name="Delcher A.L."/>
            <person name="Delehaunty K."/>
            <person name="Do C.B."/>
            <person name="Ebling H."/>
            <person name="Edwards K."/>
            <person name="Eickbush T."/>
            <person name="Evans J.D."/>
            <person name="Filipski A."/>
            <person name="Findeiss S."/>
            <person name="Freyhult E."/>
            <person name="Fulton L."/>
            <person name="Fulton R."/>
            <person name="Garcia A.C."/>
            <person name="Gardiner A."/>
            <person name="Garfield D.A."/>
            <person name="Garvin B.E."/>
            <person name="Gibson G."/>
            <person name="Gilbert D."/>
            <person name="Gnerre S."/>
            <person name="Godfrey J."/>
            <person name="Good R."/>
            <person name="Gotea V."/>
            <person name="Gravely B."/>
            <person name="Greenberg A.J."/>
            <person name="Griffiths-Jones S."/>
            <person name="Gross S."/>
            <person name="Guigo R."/>
            <person name="Gustafson E.A."/>
            <person name="Haerty W."/>
            <person name="Hahn M.W."/>
            <person name="Halligan D.L."/>
            <person name="Halpern A.L."/>
            <person name="Halter G.M."/>
            <person name="Han M.V."/>
            <person name="Heger A."/>
            <person name="Hillier L."/>
            <person name="Hinrichs A.S."/>
            <person name="Holmes I."/>
            <person name="Hoskins R.A."/>
            <person name="Hubisz M.J."/>
            <person name="Hultmark D."/>
            <person name="Huntley M.A."/>
            <person name="Jaffe D.B."/>
            <person name="Jagadeeshan S."/>
            <person name="Jeck W.R."/>
            <person name="Johnson J."/>
            <person name="Jones C.D."/>
            <person name="Jordan W.C."/>
            <person name="Karpen G.H."/>
            <person name="Kataoka E."/>
            <person name="Keightley P.D."/>
            <person name="Kheradpour P."/>
            <person name="Kirkness E.F."/>
            <person name="Koerich L.B."/>
            <person name="Kristiansen K."/>
            <person name="Kudrna D."/>
            <person name="Kulathinal R.J."/>
            <person name="Kumar S."/>
            <person name="Kwok R."/>
            <person name="Lander E."/>
            <person name="Langley C.H."/>
            <person name="Lapoint R."/>
            <person name="Lazzaro B.P."/>
            <person name="Lee S.J."/>
            <person name="Levesque L."/>
            <person name="Li R."/>
            <person name="Lin C.F."/>
            <person name="Lin M.F."/>
            <person name="Lindblad-Toh K."/>
            <person name="Llopart A."/>
            <person name="Long M."/>
            <person name="Low L."/>
            <person name="Lozovsky E."/>
            <person name="Lu J."/>
            <person name="Luo M."/>
            <person name="Machado C.A."/>
            <person name="Makalowski W."/>
            <person name="Marzo M."/>
            <person name="Matsuda M."/>
            <person name="Matzkin L."/>
            <person name="McAllister B."/>
            <person name="McBride C.S."/>
            <person name="McKernan B."/>
            <person name="McKernan K."/>
            <person name="Mendez-Lago M."/>
            <person name="Minx P."/>
            <person name="Mollenhauer M.U."/>
            <person name="Montooth K."/>
            <person name="Mount S.M."/>
            <person name="Mu X."/>
            <person name="Myers E."/>
            <person name="Negre B."/>
            <person name="Newfeld S."/>
            <person name="Nielsen R."/>
            <person name="Noor M.A."/>
            <person name="O'Grady P."/>
            <person name="Pachter L."/>
            <person name="Papaceit M."/>
            <person name="Parisi M.J."/>
            <person name="Parisi M."/>
            <person name="Parts L."/>
            <person name="Pedersen J.S."/>
            <person name="Pesole G."/>
            <person name="Phillippy A.M."/>
            <person name="Ponting C.P."/>
            <person name="Pop M."/>
            <person name="Porcelli D."/>
            <person name="Powell J.R."/>
            <person name="Prohaska S."/>
            <person name="Pruitt K."/>
            <person name="Puig M."/>
            <person name="Quesneville H."/>
            <person name="Ram K.R."/>
            <person name="Rand D."/>
            <person name="Rasmussen M.D."/>
            <person name="Reed L.K."/>
            <person name="Reenan R."/>
            <person name="Reily A."/>
            <person name="Remington K.A."/>
            <person name="Rieger T.T."/>
            <person name="Ritchie M.G."/>
            <person name="Robin C."/>
            <person name="Rogers Y.H."/>
            <person name="Rohde C."/>
            <person name="Rozas J."/>
            <person name="Rubenfield M.J."/>
            <person name="Ruiz A."/>
            <person name="Russo S."/>
            <person name="Salzberg S.L."/>
            <person name="Sanchez-Gracia A."/>
            <person name="Saranga D.J."/>
            <person name="Sato H."/>
            <person name="Schaeffer S.W."/>
            <person name="Schatz M.C."/>
            <person name="Schlenke T."/>
            <person name="Schwartz R."/>
            <person name="Segarra C."/>
            <person name="Singh R.S."/>
            <person name="Sirot L."/>
            <person name="Sirota M."/>
            <person name="Sisneros N.B."/>
            <person name="Smith C.D."/>
            <person name="Smith T.F."/>
            <person name="Spieth J."/>
            <person name="Stage D.E."/>
            <person name="Stark A."/>
            <person name="Stephan W."/>
            <person name="Strausberg R.L."/>
            <person name="Strempel S."/>
            <person name="Sturgill D."/>
            <person name="Sutton G."/>
            <person name="Sutton G.G."/>
            <person name="Tao W."/>
            <person name="Teichmann S."/>
            <person name="Tobari Y.N."/>
            <person name="Tomimura Y."/>
            <person name="Tsolas J.M."/>
            <person name="Valente V.L."/>
            <person name="Venter E."/>
            <person name="Venter J.C."/>
            <person name="Vicario S."/>
            <person name="Vieira F.G."/>
            <person name="Vilella A.J."/>
            <person name="Villasante A."/>
            <person name="Walenz B."/>
            <person name="Wang J."/>
            <person name="Wasserman M."/>
            <person name="Watts T."/>
            <person name="Wilson D."/>
            <person name="Wilson R.K."/>
            <person name="Wing R.A."/>
            <person name="Wolfner M.F."/>
            <person name="Wong A."/>
            <person name="Wong G.K."/>
            <person name="Wu C.I."/>
            <person name="Wu G."/>
            <person name="Yamamoto D."/>
            <person name="Yang H.P."/>
            <person name="Yang S.P."/>
            <person name="Yorke J.A."/>
            <person name="Yoshida K."/>
            <person name="Zdobnov E."/>
            <person name="Zhang P."/>
            <person name="Zhang Y."/>
            <person name="Zimin A.V."/>
            <person name="Baldwin J."/>
            <person name="Abdouelleil A."/>
            <person name="Abdulkadir J."/>
            <person name="Abebe A."/>
            <person name="Abera B."/>
            <person name="Abreu J."/>
            <person name="Acer S.C."/>
            <person name="Aftuck L."/>
            <person name="Alexander A."/>
            <person name="An P."/>
            <person name="Anderson E."/>
            <person name="Anderson S."/>
            <person name="Arachi H."/>
            <person name="Azer M."/>
            <person name="Bachantsang P."/>
            <person name="Barry A."/>
            <person name="Bayul T."/>
            <person name="Berlin A."/>
            <person name="Bessette D."/>
            <person name="Bloom T."/>
            <person name="Blye J."/>
            <person name="Boguslavskiy L."/>
            <person name="Bonnet C."/>
            <person name="Boukhgalter B."/>
            <person name="Bourzgui I."/>
            <person name="Brown A."/>
            <person name="Cahill P."/>
            <person name="Channer S."/>
            <person name="Cheshatsang Y."/>
            <person name="Chuda L."/>
            <person name="Citroen M."/>
            <person name="Collymore A."/>
            <person name="Cooke P."/>
            <person name="Costello M."/>
            <person name="D'Aco K."/>
            <person name="Daza R."/>
            <person name="De Haan G."/>
            <person name="DeGray S."/>
            <person name="DeMaso C."/>
            <person name="Dhargay N."/>
            <person name="Dooley K."/>
            <person name="Dooley E."/>
            <person name="Doricent M."/>
            <person name="Dorje P."/>
            <person name="Dorjee K."/>
            <person name="Dupes A."/>
            <person name="Elong R."/>
            <person name="Falk J."/>
            <person name="Farina A."/>
            <person name="Faro S."/>
            <person name="Ferguson D."/>
            <person name="Fisher S."/>
            <person name="Foley C.D."/>
            <person name="Franke A."/>
            <person name="Friedrich D."/>
            <person name="Gadbois L."/>
            <person name="Gearin G."/>
            <person name="Gearin C.R."/>
            <person name="Giannoukos G."/>
            <person name="Goode T."/>
            <person name="Graham J."/>
            <person name="Grandbois E."/>
            <person name="Grewal S."/>
            <person name="Gyaltsen K."/>
            <person name="Hafez N."/>
            <person name="Hagos B."/>
            <person name="Hall J."/>
            <person name="Henson C."/>
            <person name="Hollinger A."/>
            <person name="Honan T."/>
            <person name="Huard M.D."/>
            <person name="Hughes L."/>
            <person name="Hurhula B."/>
            <person name="Husby M.E."/>
            <person name="Kamat A."/>
            <person name="Kanga B."/>
            <person name="Kashin S."/>
            <person name="Khazanovich D."/>
            <person name="Kisner P."/>
            <person name="Lance K."/>
            <person name="Lara M."/>
            <person name="Lee W."/>
            <person name="Lennon N."/>
            <person name="Letendre F."/>
            <person name="LeVine R."/>
            <person name="Lipovsky A."/>
            <person name="Liu X."/>
            <person name="Liu J."/>
            <person name="Liu S."/>
            <person name="Lokyitsang T."/>
            <person name="Lokyitsang Y."/>
            <person name="Lubonja R."/>
            <person name="Lui A."/>
            <person name="MacDonald P."/>
            <person name="Magnisalis V."/>
            <person name="Maru K."/>
            <person name="Matthews C."/>
            <person name="McCusker W."/>
            <person name="McDonough S."/>
            <person name="Mehta T."/>
            <person name="Meldrim J."/>
            <person name="Meneus L."/>
            <person name="Mihai O."/>
            <person name="Mihalev A."/>
            <person name="Mihova T."/>
            <person name="Mittelman R."/>
            <person name="Mlenga V."/>
            <person name="Montmayeur A."/>
            <person name="Mulrain L."/>
            <person name="Navidi A."/>
            <person name="Naylor J."/>
            <person name="Negash T."/>
            <person name="Nguyen T."/>
            <person name="Nguyen N."/>
            <person name="Nicol R."/>
            <person name="Norbu C."/>
            <person name="Norbu N."/>
            <person name="Novod N."/>
            <person name="O'Neill B."/>
            <person name="Osman S."/>
            <person name="Markiewicz E."/>
            <person name="Oyono O.L."/>
            <person name="Patti C."/>
            <person name="Phunkhang P."/>
            <person name="Pierre F."/>
            <person name="Priest M."/>
            <person name="Raghuraman S."/>
            <person name="Rege F."/>
            <person name="Reyes R."/>
            <person name="Rise C."/>
            <person name="Rogov P."/>
            <person name="Ross K."/>
            <person name="Ryan E."/>
            <person name="Settipalli S."/>
            <person name="Shea T."/>
            <person name="Sherpa N."/>
            <person name="Shi L."/>
            <person name="Shih D."/>
            <person name="Sparrow T."/>
            <person name="Spaulding J."/>
            <person name="Stalker J."/>
            <person name="Stange-Thomann N."/>
            <person name="Stavropoulos S."/>
            <person name="Stone C."/>
            <person name="Strader C."/>
            <person name="Tesfaye S."/>
            <person name="Thomson T."/>
            <person name="Thoulutsang Y."/>
            <person name="Thoulutsang D."/>
            <person name="Topham K."/>
            <person name="Topping I."/>
            <person name="Tsamla T."/>
            <person name="Vassiliev H."/>
            <person name="Vo A."/>
            <person name="Wangchuk T."/>
            <person name="Wangdi T."/>
            <person name="Weiand M."/>
            <person name="Wilkinson J."/>
            <person name="Wilson A."/>
            <person name="Yadav S."/>
            <person name="Young G."/>
            <person name="Yu Q."/>
            <person name="Zembek L."/>
            <person name="Zhong D."/>
            <person name="Zimmer A."/>
            <person name="Zwirko Z."/>
            <person name="Jaffe D.B."/>
            <person name="Alvarez P."/>
            <person name="Brockman W."/>
            <person name="Butler J."/>
            <person name="Chin C."/>
            <person name="Gnerre S."/>
            <person name="Grabherr M."/>
            <person name="Kleber M."/>
            <person name="Mauceli E."/>
            <person name="MacCallum I."/>
        </authorList>
    </citation>
    <scope>NUCLEOTIDE SEQUENCE [LARGE SCALE GENOMIC DNA]</scope>
    <source>
        <strain evidence="3">Tai18E2 / Tucson 14021-0261.01</strain>
    </source>
</reference>
<keyword evidence="1" id="KW-1133">Transmembrane helix</keyword>
<reference evidence="2 3" key="2">
    <citation type="journal article" date="2007" name="PLoS Biol.">
        <title>Principles of genome evolution in the Drosophila melanogaster species group.</title>
        <authorList>
            <person name="Ranz J.M."/>
            <person name="Maurin D."/>
            <person name="Chan Y.S."/>
            <person name="von Grotthuss M."/>
            <person name="Hillier L.W."/>
            <person name="Roote J."/>
            <person name="Ashburner M."/>
            <person name="Bergman C.M."/>
        </authorList>
    </citation>
    <scope>NUCLEOTIDE SEQUENCE [LARGE SCALE GENOMIC DNA]</scope>
    <source>
        <strain evidence="3">Tai18E2 / Tucson 14021-0261.01</strain>
    </source>
</reference>
<dbReference type="EMBL" id="CM000159">
    <property type="protein sequence ID" value="EDW94122.2"/>
    <property type="molecule type" value="Genomic_DNA"/>
</dbReference>
<evidence type="ECO:0000313" key="3">
    <source>
        <dbReference type="Proteomes" id="UP000002282"/>
    </source>
</evidence>
<protein>
    <recommendedName>
        <fullName evidence="4">AAA+ ATPase domain-containing protein</fullName>
    </recommendedName>
</protein>
<name>B4PF40_DROYA</name>
<dbReference type="HOGENOM" id="CLU_845368_0_0_1"/>
<sequence>MPHSDLNGQRCRLRFPRHWRFYQGPQAGDFLEEEEDPKQRGILRRTSCHRYRERLRSNRLSQLLHGLSIMATLAVVVVLMLFLGTKLSTEQMDYSAPGEEGLWLGFLRLLGLEQENYLSGDLYMRSKDAFCSPEALDLGRIFRYMGRVVLNQEQALARMERALSGSGRFRSVALLGPPGVGKSLAADTLRQCFPWPGNAHSYSWSTHVPDGASKFRLIRQFADGLSECGVNLLIIDNLTTCDHGLVPIYNRLIMEREGEPKANQTVLVIYVFNLETNQYWEQFELLQELPPETTIVNFRFFDEDDLVDCLASELKKEQLVLSSEKQSFVLQEAMKTVQSSGCKLLRRLILQNGAIA</sequence>
<dbReference type="KEGG" id="dya:Dyak_GE21810"/>
<keyword evidence="3" id="KW-1185">Reference proteome</keyword>
<keyword evidence="1" id="KW-0472">Membrane</keyword>
<organism evidence="2 3">
    <name type="scientific">Drosophila yakuba</name>
    <name type="common">Fruit fly</name>
    <dbReference type="NCBI Taxonomy" id="7245"/>
    <lineage>
        <taxon>Eukaryota</taxon>
        <taxon>Metazoa</taxon>
        <taxon>Ecdysozoa</taxon>
        <taxon>Arthropoda</taxon>
        <taxon>Hexapoda</taxon>
        <taxon>Insecta</taxon>
        <taxon>Pterygota</taxon>
        <taxon>Neoptera</taxon>
        <taxon>Endopterygota</taxon>
        <taxon>Diptera</taxon>
        <taxon>Brachycera</taxon>
        <taxon>Muscomorpha</taxon>
        <taxon>Ephydroidea</taxon>
        <taxon>Drosophilidae</taxon>
        <taxon>Drosophila</taxon>
        <taxon>Sophophora</taxon>
    </lineage>
</organism>
<dbReference type="AlphaFoldDB" id="B4PF40"/>
<feature type="transmembrane region" description="Helical" evidence="1">
    <location>
        <begin position="63"/>
        <end position="83"/>
    </location>
</feature>
<dbReference type="SUPFAM" id="SSF52540">
    <property type="entry name" value="P-loop containing nucleoside triphosphate hydrolases"/>
    <property type="match status" value="1"/>
</dbReference>